<feature type="transmembrane region" description="Helical" evidence="1">
    <location>
        <begin position="230"/>
        <end position="248"/>
    </location>
</feature>
<keyword evidence="1" id="KW-0812">Transmembrane</keyword>
<feature type="transmembrane region" description="Helical" evidence="1">
    <location>
        <begin position="175"/>
        <end position="196"/>
    </location>
</feature>
<keyword evidence="3" id="KW-1185">Reference proteome</keyword>
<feature type="transmembrane region" description="Helical" evidence="1">
    <location>
        <begin position="202"/>
        <end position="223"/>
    </location>
</feature>
<feature type="transmembrane region" description="Helical" evidence="1">
    <location>
        <begin position="268"/>
        <end position="288"/>
    </location>
</feature>
<dbReference type="KEGG" id="cme:CYME_CMQ450C"/>
<dbReference type="OMA" id="AYHYNDA"/>
<feature type="transmembrane region" description="Helical" evidence="1">
    <location>
        <begin position="144"/>
        <end position="163"/>
    </location>
</feature>
<accession>M1VGI8</accession>
<dbReference type="Gramene" id="CMQ450CT">
    <property type="protein sequence ID" value="CMQ450CT"/>
    <property type="gene ID" value="CMQ450C"/>
</dbReference>
<keyword evidence="1" id="KW-0472">Membrane</keyword>
<dbReference type="EMBL" id="AP006499">
    <property type="protein sequence ID" value="BAM82277.1"/>
    <property type="molecule type" value="Genomic_DNA"/>
</dbReference>
<sequence>MYTAHRLAGSVPETLLFVVDCVCRPEPALRPRKRRVGACLWSGLGKRWPRRHSVRCTVPLVRCCSDEHRHATFFKSFRLRTPLITEPSLPCETGSAANRAVLLTALLSTVYGPLLDAFHTTYGTLQYHKVNWNVHVGFQTAVGFTWWTPILFGVAGSMLARLGLQSRQTPFRPELVVRTAAGVALFTFQYWLSAYLDGSGHLGTAMIALVLSSLLPVQCWVLESSTAAEFGVMISTAMLGPFVELWLIDGLHLYHYAHPEVWCHIPLWIGAIYACGSLAVQQLARCIFAIDWHLRNRKDA</sequence>
<dbReference type="AlphaFoldDB" id="M1VGI8"/>
<keyword evidence="1" id="KW-1133">Transmembrane helix</keyword>
<evidence type="ECO:0000313" key="3">
    <source>
        <dbReference type="Proteomes" id="UP000007014"/>
    </source>
</evidence>
<evidence type="ECO:0000313" key="2">
    <source>
        <dbReference type="EMBL" id="BAM82277.1"/>
    </source>
</evidence>
<dbReference type="Proteomes" id="UP000007014">
    <property type="component" value="Chromosome 17"/>
</dbReference>
<reference evidence="2 3" key="2">
    <citation type="journal article" date="2007" name="BMC Biol.">
        <title>A 100%-complete sequence reveals unusually simple genomic features in the hot-spring red alga Cyanidioschyzon merolae.</title>
        <authorList>
            <person name="Nozaki H."/>
            <person name="Takano H."/>
            <person name="Misumi O."/>
            <person name="Terasawa K."/>
            <person name="Matsuzaki M."/>
            <person name="Maruyama S."/>
            <person name="Nishida K."/>
            <person name="Yagisawa F."/>
            <person name="Yoshida Y."/>
            <person name="Fujiwara T."/>
            <person name="Takio S."/>
            <person name="Tamura K."/>
            <person name="Chung S.J."/>
            <person name="Nakamura S."/>
            <person name="Kuroiwa H."/>
            <person name="Tanaka K."/>
            <person name="Sato N."/>
            <person name="Kuroiwa T."/>
        </authorList>
    </citation>
    <scope>NUCLEOTIDE SEQUENCE [LARGE SCALE GENOMIC DNA]</scope>
    <source>
        <strain evidence="2 3">10D</strain>
    </source>
</reference>
<dbReference type="RefSeq" id="XP_005538313.1">
    <property type="nucleotide sequence ID" value="XM_005538256.1"/>
</dbReference>
<name>M1VGI8_CYAM1</name>
<evidence type="ECO:0000256" key="1">
    <source>
        <dbReference type="SAM" id="Phobius"/>
    </source>
</evidence>
<dbReference type="PANTHER" id="PTHR36774:SF1">
    <property type="entry name" value="INSULIN-INDUCED PROTEIN"/>
    <property type="match status" value="1"/>
</dbReference>
<dbReference type="GeneID" id="16996514"/>
<dbReference type="OrthoDB" id="205546at2759"/>
<organism evidence="2 3">
    <name type="scientific">Cyanidioschyzon merolae (strain NIES-3377 / 10D)</name>
    <name type="common">Unicellular red alga</name>
    <dbReference type="NCBI Taxonomy" id="280699"/>
    <lineage>
        <taxon>Eukaryota</taxon>
        <taxon>Rhodophyta</taxon>
        <taxon>Bangiophyceae</taxon>
        <taxon>Cyanidiales</taxon>
        <taxon>Cyanidiaceae</taxon>
        <taxon>Cyanidioschyzon</taxon>
    </lineage>
</organism>
<reference evidence="2 3" key="1">
    <citation type="journal article" date="2004" name="Nature">
        <title>Genome sequence of the ultrasmall unicellular red alga Cyanidioschyzon merolae 10D.</title>
        <authorList>
            <person name="Matsuzaki M."/>
            <person name="Misumi O."/>
            <person name="Shin-i T."/>
            <person name="Maruyama S."/>
            <person name="Takahara M."/>
            <person name="Miyagishima S."/>
            <person name="Mori T."/>
            <person name="Nishida K."/>
            <person name="Yagisawa F."/>
            <person name="Nishida K."/>
            <person name="Yoshida Y."/>
            <person name="Nishimura Y."/>
            <person name="Nakao S."/>
            <person name="Kobayashi T."/>
            <person name="Momoyama Y."/>
            <person name="Higashiyama T."/>
            <person name="Minoda A."/>
            <person name="Sano M."/>
            <person name="Nomoto H."/>
            <person name="Oishi K."/>
            <person name="Hayashi H."/>
            <person name="Ohta F."/>
            <person name="Nishizaka S."/>
            <person name="Haga S."/>
            <person name="Miura S."/>
            <person name="Morishita T."/>
            <person name="Kabeya Y."/>
            <person name="Terasawa K."/>
            <person name="Suzuki Y."/>
            <person name="Ishii Y."/>
            <person name="Asakawa S."/>
            <person name="Takano H."/>
            <person name="Ohta N."/>
            <person name="Kuroiwa H."/>
            <person name="Tanaka K."/>
            <person name="Shimizu N."/>
            <person name="Sugano S."/>
            <person name="Sato N."/>
            <person name="Nozaki H."/>
            <person name="Ogasawara N."/>
            <person name="Kohara Y."/>
            <person name="Kuroiwa T."/>
        </authorList>
    </citation>
    <scope>NUCLEOTIDE SEQUENCE [LARGE SCALE GENOMIC DNA]</scope>
    <source>
        <strain evidence="2 3">10D</strain>
    </source>
</reference>
<gene>
    <name evidence="2" type="ORF">CYME_CMQ450C</name>
</gene>
<dbReference type="PANTHER" id="PTHR36774">
    <property type="entry name" value="INSULIN-INDUCED PROTEIN"/>
    <property type="match status" value="1"/>
</dbReference>
<proteinExistence type="predicted"/>
<dbReference type="HOGENOM" id="CLU_928618_0_0_1"/>
<protein>
    <submittedName>
        <fullName evidence="2">Uncharacterized protein</fullName>
    </submittedName>
</protein>